<dbReference type="Gene3D" id="1.25.40.10">
    <property type="entry name" value="Tetratricopeptide repeat domain"/>
    <property type="match status" value="1"/>
</dbReference>
<keyword evidence="4 10" id="KW-1133">Transmembrane helix</keyword>
<feature type="transmembrane region" description="Helical" evidence="10">
    <location>
        <begin position="31"/>
        <end position="52"/>
    </location>
</feature>
<evidence type="ECO:0000256" key="4">
    <source>
        <dbReference type="ARBA" id="ARBA00022989"/>
    </source>
</evidence>
<keyword evidence="13" id="KW-1185">Reference proteome</keyword>
<feature type="domain" description="Ancillary SecYEG translocon subunit/Cell division coordinator CpoB TPR" evidence="11">
    <location>
        <begin position="28"/>
        <end position="192"/>
    </location>
</feature>
<dbReference type="Proteomes" id="UP000501568">
    <property type="component" value="Chromosome"/>
</dbReference>
<dbReference type="Pfam" id="PF09976">
    <property type="entry name" value="TPR_21"/>
    <property type="match status" value="1"/>
</dbReference>
<comment type="similarity">
    <text evidence="7">Belongs to the YfgM family.</text>
</comment>
<feature type="compositionally biased region" description="Low complexity" evidence="9">
    <location>
        <begin position="223"/>
        <end position="239"/>
    </location>
</feature>
<comment type="subcellular location">
    <subcellularLocation>
        <location evidence="1">Cell membrane</location>
        <topology evidence="1">Single-pass type II membrane protein</topology>
    </subcellularLocation>
</comment>
<evidence type="ECO:0000256" key="6">
    <source>
        <dbReference type="ARBA" id="ARBA00023186"/>
    </source>
</evidence>
<gene>
    <name evidence="12" type="ORF">G5C33_16550</name>
</gene>
<dbReference type="GO" id="GO:0005886">
    <property type="term" value="C:plasma membrane"/>
    <property type="evidence" value="ECO:0007669"/>
    <property type="project" value="UniProtKB-SubCell"/>
</dbReference>
<evidence type="ECO:0000313" key="12">
    <source>
        <dbReference type="EMBL" id="QIG81226.1"/>
    </source>
</evidence>
<evidence type="ECO:0000256" key="7">
    <source>
        <dbReference type="ARBA" id="ARBA00024197"/>
    </source>
</evidence>
<evidence type="ECO:0000259" key="11">
    <source>
        <dbReference type="Pfam" id="PF09976"/>
    </source>
</evidence>
<proteinExistence type="inferred from homology"/>
<dbReference type="InterPro" id="IPR011990">
    <property type="entry name" value="TPR-like_helical_dom_sf"/>
</dbReference>
<feature type="compositionally biased region" description="Polar residues" evidence="9">
    <location>
        <begin position="240"/>
        <end position="249"/>
    </location>
</feature>
<evidence type="ECO:0000256" key="5">
    <source>
        <dbReference type="ARBA" id="ARBA00023136"/>
    </source>
</evidence>
<dbReference type="PANTHER" id="PTHR38035:SF1">
    <property type="entry name" value="ANCILLARY SECYEG TRANSLOCON SUBUNIT"/>
    <property type="match status" value="1"/>
</dbReference>
<dbReference type="InterPro" id="IPR018704">
    <property type="entry name" value="SecYEG/CpoB_TPR"/>
</dbReference>
<evidence type="ECO:0000256" key="3">
    <source>
        <dbReference type="ARBA" id="ARBA00022692"/>
    </source>
</evidence>
<feature type="region of interest" description="Disordered" evidence="9">
    <location>
        <begin position="214"/>
        <end position="249"/>
    </location>
</feature>
<dbReference type="GO" id="GO:0044877">
    <property type="term" value="F:protein-containing complex binding"/>
    <property type="evidence" value="ECO:0007669"/>
    <property type="project" value="InterPro"/>
</dbReference>
<keyword evidence="2" id="KW-1003">Cell membrane</keyword>
<reference evidence="12 13" key="1">
    <citation type="submission" date="2020-02" db="EMBL/GenBank/DDBJ databases">
        <authorList>
            <person name="Zheng R.K."/>
            <person name="Sun C.M."/>
        </authorList>
    </citation>
    <scope>NUCLEOTIDE SEQUENCE [LARGE SCALE GENOMIC DNA]</scope>
    <source>
        <strain evidence="13">zrk23</strain>
    </source>
</reference>
<evidence type="ECO:0000256" key="2">
    <source>
        <dbReference type="ARBA" id="ARBA00022475"/>
    </source>
</evidence>
<keyword evidence="3 10" id="KW-0812">Transmembrane</keyword>
<evidence type="ECO:0000313" key="13">
    <source>
        <dbReference type="Proteomes" id="UP000501568"/>
    </source>
</evidence>
<evidence type="ECO:0000256" key="10">
    <source>
        <dbReference type="SAM" id="Phobius"/>
    </source>
</evidence>
<evidence type="ECO:0000256" key="9">
    <source>
        <dbReference type="SAM" id="MobiDB-lite"/>
    </source>
</evidence>
<keyword evidence="5 10" id="KW-0472">Membrane</keyword>
<keyword evidence="6" id="KW-0143">Chaperone</keyword>
<evidence type="ECO:0000256" key="1">
    <source>
        <dbReference type="ARBA" id="ARBA00004401"/>
    </source>
</evidence>
<dbReference type="RefSeq" id="WP_165328156.1">
    <property type="nucleotide sequence ID" value="NZ_CP049109.1"/>
</dbReference>
<sequence length="249" mass="27250">MALPPEENQTFVREVDEELRRAELLRIWRSYGLWIVVAVIAILVAIAVWLYLGHRSNSTADARGERYDQVVQHLNQGNYAKATPELAEIAKQGDGYAALARLEQAAILLQNNDHAGAAAKFAQIAADPSVPEPYRQLATIRRTYAEFDWMKPSEVIDRLKSLAVPESAWFGSAGELVALAYLKQGRTSEAGQLLNKIAQTESVPESIRQRVQQLAGRYGVQPAAETAADSESAATGETTNTQSEGNASQ</sequence>
<dbReference type="InterPro" id="IPR026039">
    <property type="entry name" value="YfgM"/>
</dbReference>
<name>A0A6G6Y9H7_9SPHN</name>
<dbReference type="PANTHER" id="PTHR38035">
    <property type="entry name" value="UPF0070 PROTEIN YFGM"/>
    <property type="match status" value="1"/>
</dbReference>
<dbReference type="EMBL" id="CP049109">
    <property type="protein sequence ID" value="QIG81226.1"/>
    <property type="molecule type" value="Genomic_DNA"/>
</dbReference>
<organism evidence="12 13">
    <name type="scientific">Stakelama tenebrarum</name>
    <dbReference type="NCBI Taxonomy" id="2711215"/>
    <lineage>
        <taxon>Bacteria</taxon>
        <taxon>Pseudomonadati</taxon>
        <taxon>Pseudomonadota</taxon>
        <taxon>Alphaproteobacteria</taxon>
        <taxon>Sphingomonadales</taxon>
        <taxon>Sphingomonadaceae</taxon>
        <taxon>Stakelama</taxon>
    </lineage>
</organism>
<accession>A0A6G6Y9H7</accession>
<dbReference type="AlphaFoldDB" id="A0A6G6Y9H7"/>
<evidence type="ECO:0000256" key="8">
    <source>
        <dbReference type="ARBA" id="ARBA00024235"/>
    </source>
</evidence>
<protein>
    <recommendedName>
        <fullName evidence="8">Ancillary SecYEG translocon subunit</fullName>
    </recommendedName>
</protein>
<dbReference type="KEGG" id="spzr:G5C33_16550"/>